<keyword evidence="1" id="KW-0472">Membrane</keyword>
<comment type="caution">
    <text evidence="2">The sequence shown here is derived from an EMBL/GenBank/DDBJ whole genome shotgun (WGS) entry which is preliminary data.</text>
</comment>
<name>A0AA36D0V2_9BILA</name>
<proteinExistence type="predicted"/>
<keyword evidence="1" id="KW-1133">Transmembrane helix</keyword>
<keyword evidence="3" id="KW-1185">Reference proteome</keyword>
<evidence type="ECO:0000313" key="2">
    <source>
        <dbReference type="EMBL" id="CAJ0578661.1"/>
    </source>
</evidence>
<sequence length="132" mass="14994">MRITCLAIISLSNLKNYHLARVEAGPALLQNTSDDSLGQQNISQPSTAVPFNFSRLIGKRKDDWRDAWDKPQIIWSPESRHHPDWGRHASTLAREGSGRVTKTSKFFSFLILGAVIGFVLYTYFAHVLLLRR</sequence>
<dbReference type="EMBL" id="CATQJA010002654">
    <property type="protein sequence ID" value="CAJ0578661.1"/>
    <property type="molecule type" value="Genomic_DNA"/>
</dbReference>
<dbReference type="AlphaFoldDB" id="A0AA36D0V2"/>
<feature type="transmembrane region" description="Helical" evidence="1">
    <location>
        <begin position="106"/>
        <end position="130"/>
    </location>
</feature>
<evidence type="ECO:0000313" key="3">
    <source>
        <dbReference type="Proteomes" id="UP001177023"/>
    </source>
</evidence>
<protein>
    <submittedName>
        <fullName evidence="2">Uncharacterized protein</fullName>
    </submittedName>
</protein>
<accession>A0AA36D0V2</accession>
<reference evidence="2" key="1">
    <citation type="submission" date="2023-06" db="EMBL/GenBank/DDBJ databases">
        <authorList>
            <person name="Delattre M."/>
        </authorList>
    </citation>
    <scope>NUCLEOTIDE SEQUENCE</scope>
    <source>
        <strain evidence="2">AF72</strain>
    </source>
</reference>
<feature type="non-terminal residue" evidence="2">
    <location>
        <position position="132"/>
    </location>
</feature>
<gene>
    <name evidence="2" type="ORF">MSPICULIGERA_LOCUS16904</name>
</gene>
<dbReference type="Proteomes" id="UP001177023">
    <property type="component" value="Unassembled WGS sequence"/>
</dbReference>
<keyword evidence="1" id="KW-0812">Transmembrane</keyword>
<organism evidence="2 3">
    <name type="scientific">Mesorhabditis spiculigera</name>
    <dbReference type="NCBI Taxonomy" id="96644"/>
    <lineage>
        <taxon>Eukaryota</taxon>
        <taxon>Metazoa</taxon>
        <taxon>Ecdysozoa</taxon>
        <taxon>Nematoda</taxon>
        <taxon>Chromadorea</taxon>
        <taxon>Rhabditida</taxon>
        <taxon>Rhabditina</taxon>
        <taxon>Rhabditomorpha</taxon>
        <taxon>Rhabditoidea</taxon>
        <taxon>Rhabditidae</taxon>
        <taxon>Mesorhabditinae</taxon>
        <taxon>Mesorhabditis</taxon>
    </lineage>
</organism>
<evidence type="ECO:0000256" key="1">
    <source>
        <dbReference type="SAM" id="Phobius"/>
    </source>
</evidence>